<proteinExistence type="predicted"/>
<dbReference type="AlphaFoldDB" id="A0A8J4VAM8"/>
<dbReference type="EMBL" id="JRKL02005232">
    <property type="protein sequence ID" value="KAF3950877.1"/>
    <property type="molecule type" value="Genomic_DNA"/>
</dbReference>
<evidence type="ECO:0000313" key="1">
    <source>
        <dbReference type="EMBL" id="KAF3950877.1"/>
    </source>
</evidence>
<dbReference type="InterPro" id="IPR029063">
    <property type="entry name" value="SAM-dependent_MTases_sf"/>
</dbReference>
<reference evidence="1" key="1">
    <citation type="submission" date="2020-03" db="EMBL/GenBank/DDBJ databases">
        <title>Castanea mollissima Vanexum genome sequencing.</title>
        <authorList>
            <person name="Staton M."/>
        </authorList>
    </citation>
    <scope>NUCLEOTIDE SEQUENCE</scope>
    <source>
        <tissue evidence="1">Leaf</tissue>
    </source>
</reference>
<dbReference type="Proteomes" id="UP000737018">
    <property type="component" value="Unassembled WGS sequence"/>
</dbReference>
<protein>
    <recommendedName>
        <fullName evidence="3">Methyltransferase type 11 domain-containing protein</fullName>
    </recommendedName>
</protein>
<dbReference type="Gene3D" id="3.40.50.150">
    <property type="entry name" value="Vaccinia Virus protein VP39"/>
    <property type="match status" value="1"/>
</dbReference>
<evidence type="ECO:0000313" key="2">
    <source>
        <dbReference type="Proteomes" id="UP000737018"/>
    </source>
</evidence>
<comment type="caution">
    <text evidence="1">The sequence shown here is derived from an EMBL/GenBank/DDBJ whole genome shotgun (WGS) entry which is preliminary data.</text>
</comment>
<evidence type="ECO:0008006" key="3">
    <source>
        <dbReference type="Google" id="ProtNLM"/>
    </source>
</evidence>
<keyword evidence="2" id="KW-1185">Reference proteome</keyword>
<gene>
    <name evidence="1" type="ORF">CMV_023422</name>
</gene>
<sequence>MAMLEDAHRVLKPDGIFISISFGQPHFRRPLFDSPKFTWSVEWNTFGDAFHYFFYVLKKGRRSLDGKVSSERVQPPSISLLHKTAILV</sequence>
<organism evidence="1 2">
    <name type="scientific">Castanea mollissima</name>
    <name type="common">Chinese chestnut</name>
    <dbReference type="NCBI Taxonomy" id="60419"/>
    <lineage>
        <taxon>Eukaryota</taxon>
        <taxon>Viridiplantae</taxon>
        <taxon>Streptophyta</taxon>
        <taxon>Embryophyta</taxon>
        <taxon>Tracheophyta</taxon>
        <taxon>Spermatophyta</taxon>
        <taxon>Magnoliopsida</taxon>
        <taxon>eudicotyledons</taxon>
        <taxon>Gunneridae</taxon>
        <taxon>Pentapetalae</taxon>
        <taxon>rosids</taxon>
        <taxon>fabids</taxon>
        <taxon>Fagales</taxon>
        <taxon>Fagaceae</taxon>
        <taxon>Castanea</taxon>
    </lineage>
</organism>
<accession>A0A8J4VAM8</accession>
<name>A0A8J4VAM8_9ROSI</name>
<dbReference type="OrthoDB" id="411785at2759"/>
<dbReference type="SUPFAM" id="SSF53335">
    <property type="entry name" value="S-adenosyl-L-methionine-dependent methyltransferases"/>
    <property type="match status" value="1"/>
</dbReference>